<gene>
    <name evidence="2" type="ORF">AB3X52_05875</name>
</gene>
<reference evidence="2 3" key="1">
    <citation type="submission" date="2024-07" db="EMBL/GenBank/DDBJ databases">
        <authorList>
            <person name="Lee S."/>
            <person name="Kang M."/>
        </authorList>
    </citation>
    <scope>NUCLEOTIDE SEQUENCE [LARGE SCALE GENOMIC DNA]</scope>
    <source>
        <strain evidence="2 3">DS6</strain>
    </source>
</reference>
<accession>A0ABV3SXP5</accession>
<keyword evidence="3" id="KW-1185">Reference proteome</keyword>
<dbReference type="InterPro" id="IPR023213">
    <property type="entry name" value="CAT-like_dom_sf"/>
</dbReference>
<dbReference type="EMBL" id="JBFPJR010000007">
    <property type="protein sequence ID" value="MEX0427142.1"/>
    <property type="molecule type" value="Genomic_DNA"/>
</dbReference>
<dbReference type="Pfam" id="PF00668">
    <property type="entry name" value="Condensation"/>
    <property type="match status" value="1"/>
</dbReference>
<protein>
    <submittedName>
        <fullName evidence="2">Condensation domain-containing protein</fullName>
    </submittedName>
</protein>
<dbReference type="Gene3D" id="3.30.559.30">
    <property type="entry name" value="Nonribosomal peptide synthetase, condensation domain"/>
    <property type="match status" value="1"/>
</dbReference>
<feature type="domain" description="Condensation" evidence="1">
    <location>
        <begin position="67"/>
        <end position="352"/>
    </location>
</feature>
<proteinExistence type="predicted"/>
<comment type="caution">
    <text evidence="2">The sequence shown here is derived from an EMBL/GenBank/DDBJ whole genome shotgun (WGS) entry which is preliminary data.</text>
</comment>
<sequence length="471" mass="50216">MRIERLRDWAPAPGRLVVFRPTSASLAAAQAAPVSPGEPSFLQQDHLNAYRGTVAAGGTHRAWTGTATHLSGAFDAGAMAGALARFVVRHEGLRTWFDLSGAAAVRHLVGSDDVAFEAQELEAPDDWDAAWESFFVALADEACRPDSWPPFVLAAVVREDDASLFWACDHAFTDGASQLMVATELATAYAAEAGRPAVELPAVGSFVAYAAQERERAAGYGLESPELQGWLEIMTRHEGRLPRFPLDLGLAPGETAPVALRDFDALSGDQLEVFDRRCREAGGRFTSGLFAALAVTERRLTGADRYFGVTVLGTRAGDYAMSHGWFCNFAPVEFAIPDGGFAEVVAAAEEAYAVTRSLAAMPVHVAIGALLMSGLTTPEQLGSPQLVSYLDLRKFPGAGLEAHDRGIHFTGVGRTANASMWINREDRRLQIGAQTPDTAAAQQAVDAFFAALAETFADAVSEVATGAGHHR</sequence>
<dbReference type="Proteomes" id="UP001556631">
    <property type="component" value="Unassembled WGS sequence"/>
</dbReference>
<evidence type="ECO:0000313" key="2">
    <source>
        <dbReference type="EMBL" id="MEX0427142.1"/>
    </source>
</evidence>
<evidence type="ECO:0000259" key="1">
    <source>
        <dbReference type="Pfam" id="PF00668"/>
    </source>
</evidence>
<dbReference type="InterPro" id="IPR001242">
    <property type="entry name" value="Condensation_dom"/>
</dbReference>
<organism evidence="2 3">
    <name type="scientific">Nocardioides eburneus</name>
    <dbReference type="NCBI Taxonomy" id="3231482"/>
    <lineage>
        <taxon>Bacteria</taxon>
        <taxon>Bacillati</taxon>
        <taxon>Actinomycetota</taxon>
        <taxon>Actinomycetes</taxon>
        <taxon>Propionibacteriales</taxon>
        <taxon>Nocardioidaceae</taxon>
        <taxon>Nocardioides</taxon>
    </lineage>
</organism>
<name>A0ABV3SXP5_9ACTN</name>
<evidence type="ECO:0000313" key="3">
    <source>
        <dbReference type="Proteomes" id="UP001556631"/>
    </source>
</evidence>
<dbReference type="SUPFAM" id="SSF52777">
    <property type="entry name" value="CoA-dependent acyltransferases"/>
    <property type="match status" value="2"/>
</dbReference>
<dbReference type="Gene3D" id="3.30.559.10">
    <property type="entry name" value="Chloramphenicol acetyltransferase-like domain"/>
    <property type="match status" value="1"/>
</dbReference>
<dbReference type="RefSeq" id="WP_367992234.1">
    <property type="nucleotide sequence ID" value="NZ_JBFPJR010000007.1"/>
</dbReference>